<name>A0A381QQL0_9ZZZZ</name>
<dbReference type="InterPro" id="IPR021457">
    <property type="entry name" value="DUF3108"/>
</dbReference>
<protein>
    <recommendedName>
        <fullName evidence="2">DUF3108 domain-containing protein</fullName>
    </recommendedName>
</protein>
<evidence type="ECO:0008006" key="2">
    <source>
        <dbReference type="Google" id="ProtNLM"/>
    </source>
</evidence>
<reference evidence="1" key="1">
    <citation type="submission" date="2018-05" db="EMBL/GenBank/DDBJ databases">
        <authorList>
            <person name="Lanie J.A."/>
            <person name="Ng W.-L."/>
            <person name="Kazmierczak K.M."/>
            <person name="Andrzejewski T.M."/>
            <person name="Davidsen T.M."/>
            <person name="Wayne K.J."/>
            <person name="Tettelin H."/>
            <person name="Glass J.I."/>
            <person name="Rusch D."/>
            <person name="Podicherti R."/>
            <person name="Tsui H.-C.T."/>
            <person name="Winkler M.E."/>
        </authorList>
    </citation>
    <scope>NUCLEOTIDE SEQUENCE</scope>
</reference>
<dbReference type="EMBL" id="UINC01001475">
    <property type="protein sequence ID" value="SUZ81631.1"/>
    <property type="molecule type" value="Genomic_DNA"/>
</dbReference>
<gene>
    <name evidence="1" type="ORF">METZ01_LOCUS34485</name>
</gene>
<evidence type="ECO:0000313" key="1">
    <source>
        <dbReference type="EMBL" id="SUZ81631.1"/>
    </source>
</evidence>
<accession>A0A381QQL0</accession>
<dbReference type="AlphaFoldDB" id="A0A381QQL0"/>
<organism evidence="1">
    <name type="scientific">marine metagenome</name>
    <dbReference type="NCBI Taxonomy" id="408172"/>
    <lineage>
        <taxon>unclassified sequences</taxon>
        <taxon>metagenomes</taxon>
        <taxon>ecological metagenomes</taxon>
    </lineage>
</organism>
<sequence>MKKIFITFLFLVIAWSKEVPFKAGESLKYIAEFNFIPVGQAELYVTGIEQINGNDAYHVSFSANTKGLANQLFPIQDRIDIWMDTKEFFTHRLTKDINEGNYKNSVDVIFDYDKFVARTETKEVAIDFKARDSFSMFYYLRTIPIKENEVMSFSSYEGRKIVHYNLQMTGKETVTSPLGTFSCKVIRPFSDGKNLFKNAGDMQIWISDDNKRLPVKIQIKMKFGSMMLLLKKVS</sequence>
<dbReference type="Pfam" id="PF11306">
    <property type="entry name" value="DUF3108"/>
    <property type="match status" value="1"/>
</dbReference>
<proteinExistence type="predicted"/>